<evidence type="ECO:0000256" key="4">
    <source>
        <dbReference type="ARBA" id="ARBA00022989"/>
    </source>
</evidence>
<sequence length="440" mass="47364">MAASPRASEDTMNGKATTKEFDVYGDEQEGDIKYRTMVWWKAAALMLAETVSLGILSIPSAFASLGMVAGCILMIGLGAIATATGYIIGNFKIRYPHVHNMADAGEILAGPIGREVLGAAQVIFLMFICGSHVLTGMIAFDTITAGASCSVLWAAISTIICLMCTVPRTLNGISHMSIVSFVSILAAVFITMISVGVVSHQGTVTITSNLSFARGFLAVTNIVFAYAGHVTFFTFIAEMKNPEDFLKALYFLQIADTTLYLIVGVIVYAFIGSTAVSPTLGNTSVTLRRVAYGVALPTIIIAGVVNGHVCAKLVFIRIFCRNGATSRHMTSNSLIGWATWTGICLAIWLLAFLIAEVIPFFNGLLGIISALFTSWFTYGISGMFWFHLTPRSEYWMTTKQKFKTLFWGFTIFMAAFIMVGGLYASIISIIDGNGSLVANA</sequence>
<feature type="transmembrane region" description="Helical" evidence="6">
    <location>
        <begin position="145"/>
        <end position="166"/>
    </location>
</feature>
<feature type="domain" description="Amino acid transporter transmembrane" evidence="7">
    <location>
        <begin position="37"/>
        <end position="426"/>
    </location>
</feature>
<feature type="transmembrane region" description="Helical" evidence="6">
    <location>
        <begin position="178"/>
        <end position="200"/>
    </location>
</feature>
<keyword evidence="3 6" id="KW-0812">Transmembrane</keyword>
<gene>
    <name evidence="8" type="ORF">GFSPODELE1_LOCUS5414</name>
</gene>
<comment type="subcellular location">
    <subcellularLocation>
        <location evidence="1">Membrane</location>
        <topology evidence="1">Multi-pass membrane protein</topology>
    </subcellularLocation>
</comment>
<reference evidence="9" key="1">
    <citation type="submission" date="2024-04" db="EMBL/GenBank/DDBJ databases">
        <authorList>
            <person name="Shaw F."/>
            <person name="Minotto A."/>
        </authorList>
    </citation>
    <scope>NUCLEOTIDE SEQUENCE [LARGE SCALE GENOMIC DNA]</scope>
</reference>
<feature type="transmembrane region" description="Helical" evidence="6">
    <location>
        <begin position="291"/>
        <end position="314"/>
    </location>
</feature>
<evidence type="ECO:0000313" key="9">
    <source>
        <dbReference type="Proteomes" id="UP001497453"/>
    </source>
</evidence>
<name>A0ABP1DE33_9APHY</name>
<feature type="transmembrane region" description="Helical" evidence="6">
    <location>
        <begin position="248"/>
        <end position="271"/>
    </location>
</feature>
<evidence type="ECO:0000256" key="3">
    <source>
        <dbReference type="ARBA" id="ARBA00022692"/>
    </source>
</evidence>
<feature type="transmembrane region" description="Helical" evidence="6">
    <location>
        <begin position="64"/>
        <end position="88"/>
    </location>
</feature>
<protein>
    <recommendedName>
        <fullName evidence="7">Amino acid transporter transmembrane domain-containing protein</fullName>
    </recommendedName>
</protein>
<evidence type="ECO:0000256" key="5">
    <source>
        <dbReference type="ARBA" id="ARBA00023136"/>
    </source>
</evidence>
<comment type="similarity">
    <text evidence="2">Belongs to the amino acid/polyamine transporter 2 family.</text>
</comment>
<accession>A0ABP1DE33</accession>
<evidence type="ECO:0000259" key="7">
    <source>
        <dbReference type="Pfam" id="PF01490"/>
    </source>
</evidence>
<dbReference type="PANTHER" id="PTHR22950">
    <property type="entry name" value="AMINO ACID TRANSPORTER"/>
    <property type="match status" value="1"/>
</dbReference>
<keyword evidence="5 6" id="KW-0472">Membrane</keyword>
<dbReference type="InterPro" id="IPR013057">
    <property type="entry name" value="AA_transpt_TM"/>
</dbReference>
<feature type="transmembrane region" description="Helical" evidence="6">
    <location>
        <begin position="334"/>
        <end position="354"/>
    </location>
</feature>
<keyword evidence="9" id="KW-1185">Reference proteome</keyword>
<keyword evidence="4 6" id="KW-1133">Transmembrane helix</keyword>
<evidence type="ECO:0000256" key="6">
    <source>
        <dbReference type="SAM" id="Phobius"/>
    </source>
</evidence>
<feature type="transmembrane region" description="Helical" evidence="6">
    <location>
        <begin position="360"/>
        <end position="386"/>
    </location>
</feature>
<feature type="transmembrane region" description="Helical" evidence="6">
    <location>
        <begin position="38"/>
        <end position="58"/>
    </location>
</feature>
<dbReference type="Pfam" id="PF01490">
    <property type="entry name" value="Aa_trans"/>
    <property type="match status" value="1"/>
</dbReference>
<feature type="transmembrane region" description="Helical" evidence="6">
    <location>
        <begin position="116"/>
        <end position="139"/>
    </location>
</feature>
<organism evidence="8 9">
    <name type="scientific">Somion occarium</name>
    <dbReference type="NCBI Taxonomy" id="3059160"/>
    <lineage>
        <taxon>Eukaryota</taxon>
        <taxon>Fungi</taxon>
        <taxon>Dikarya</taxon>
        <taxon>Basidiomycota</taxon>
        <taxon>Agaricomycotina</taxon>
        <taxon>Agaricomycetes</taxon>
        <taxon>Polyporales</taxon>
        <taxon>Cerrenaceae</taxon>
        <taxon>Somion</taxon>
    </lineage>
</organism>
<evidence type="ECO:0000313" key="8">
    <source>
        <dbReference type="EMBL" id="CAL1705412.1"/>
    </source>
</evidence>
<evidence type="ECO:0000256" key="2">
    <source>
        <dbReference type="ARBA" id="ARBA00008066"/>
    </source>
</evidence>
<proteinExistence type="inferred from homology"/>
<feature type="transmembrane region" description="Helical" evidence="6">
    <location>
        <begin position="212"/>
        <end position="236"/>
    </location>
</feature>
<dbReference type="PANTHER" id="PTHR22950:SF479">
    <property type="entry name" value="AMINO ACID TRANSPORTER (EUROFUNG)-RELATED"/>
    <property type="match status" value="1"/>
</dbReference>
<feature type="transmembrane region" description="Helical" evidence="6">
    <location>
        <begin position="406"/>
        <end position="430"/>
    </location>
</feature>
<dbReference type="Proteomes" id="UP001497453">
    <property type="component" value="Chromosome 3"/>
</dbReference>
<evidence type="ECO:0000256" key="1">
    <source>
        <dbReference type="ARBA" id="ARBA00004141"/>
    </source>
</evidence>
<dbReference type="EMBL" id="OZ037946">
    <property type="protein sequence ID" value="CAL1705412.1"/>
    <property type="molecule type" value="Genomic_DNA"/>
</dbReference>